<dbReference type="AlphaFoldDB" id="A0A844AEZ9"/>
<evidence type="ECO:0000313" key="2">
    <source>
        <dbReference type="Proteomes" id="UP000466694"/>
    </source>
</evidence>
<comment type="caution">
    <text evidence="1">The sequence shown here is derived from an EMBL/GenBank/DDBJ whole genome shotgun (WGS) entry which is preliminary data.</text>
</comment>
<dbReference type="RefSeq" id="WP_153451948.1">
    <property type="nucleotide sequence ID" value="NZ_BJNI01000015.1"/>
</dbReference>
<accession>A0A844AEZ9</accession>
<reference evidence="1 2" key="1">
    <citation type="journal article" date="2013" name="Genome Biol.">
        <title>Comparative genomics of the core and accessory genomes of 48 Sinorhizobium strains comprising five genospecies.</title>
        <authorList>
            <person name="Sugawara M."/>
            <person name="Epstein B."/>
            <person name="Badgley B.D."/>
            <person name="Unno T."/>
            <person name="Xu L."/>
            <person name="Reese J."/>
            <person name="Gyaneshwar P."/>
            <person name="Denny R."/>
            <person name="Mudge J."/>
            <person name="Bharti A.K."/>
            <person name="Farmer A.D."/>
            <person name="May G.D."/>
            <person name="Woodward J.E."/>
            <person name="Medigue C."/>
            <person name="Vallenet D."/>
            <person name="Lajus A."/>
            <person name="Rouy Z."/>
            <person name="Martinez-Vaz B."/>
            <person name="Tiffin P."/>
            <person name="Young N.D."/>
            <person name="Sadowsky M.J."/>
        </authorList>
    </citation>
    <scope>NUCLEOTIDE SEQUENCE [LARGE SCALE GENOMIC DNA]</scope>
    <source>
        <strain evidence="1 2">USDA205</strain>
    </source>
</reference>
<name>A0A844AEZ9_RHIFR</name>
<evidence type="ECO:0000313" key="1">
    <source>
        <dbReference type="EMBL" id="MQX11784.1"/>
    </source>
</evidence>
<dbReference type="Proteomes" id="UP000466694">
    <property type="component" value="Unassembled WGS sequence"/>
</dbReference>
<dbReference type="EMBL" id="WISZ01000197">
    <property type="protein sequence ID" value="MQX11784.1"/>
    <property type="molecule type" value="Genomic_DNA"/>
</dbReference>
<proteinExistence type="predicted"/>
<protein>
    <submittedName>
        <fullName evidence="1">Uncharacterized protein</fullName>
    </submittedName>
</protein>
<gene>
    <name evidence="1" type="ORF">GHK48_26945</name>
</gene>
<organism evidence="1 2">
    <name type="scientific">Rhizobium fredii</name>
    <name type="common">Sinorhizobium fredii</name>
    <dbReference type="NCBI Taxonomy" id="380"/>
    <lineage>
        <taxon>Bacteria</taxon>
        <taxon>Pseudomonadati</taxon>
        <taxon>Pseudomonadota</taxon>
        <taxon>Alphaproteobacteria</taxon>
        <taxon>Hyphomicrobiales</taxon>
        <taxon>Rhizobiaceae</taxon>
        <taxon>Sinorhizobium/Ensifer group</taxon>
        <taxon>Sinorhizobium</taxon>
    </lineage>
</organism>
<sequence>MPHLRVRAILVFGFDKAQRDDPVWRKHLEKLESQLGGRVRAIGNPTRQSVALR</sequence>